<dbReference type="AlphaFoldDB" id="A0A7N2KZY9"/>
<sequence>MNPMSSASEITEKELTLNGQLQVSQENVFAHHESEGVSTELKLGYGSCITTERELSENLVSFSLSETARAIKRMKLEEGEGPNGVSLELKVGLFDPWVIRKRITFSDTNVVKSRLLLPKYLVEKHILRQWEASIENIKNNGVRVAVWDCDTKSEHQLLFKQWGNGTYVLIENWNMGFVRRRGLKEADEIGLYWDQSNSRFSFTILKQALSN</sequence>
<dbReference type="Proteomes" id="UP000594261">
    <property type="component" value="Chromosome 2"/>
</dbReference>
<dbReference type="EnsemblPlants" id="QL02p074896:mrna">
    <property type="protein sequence ID" value="QL02p074896:mrna:CDS:1"/>
    <property type="gene ID" value="QL02p074896"/>
</dbReference>
<reference evidence="6" key="2">
    <citation type="submission" date="2021-01" db="UniProtKB">
        <authorList>
            <consortium name="EnsemblPlants"/>
        </authorList>
    </citation>
    <scope>IDENTIFICATION</scope>
</reference>
<dbReference type="RefSeq" id="XP_030946155.1">
    <property type="nucleotide sequence ID" value="XM_031090295.1"/>
</dbReference>
<organism evidence="6 7">
    <name type="scientific">Quercus lobata</name>
    <name type="common">Valley oak</name>
    <dbReference type="NCBI Taxonomy" id="97700"/>
    <lineage>
        <taxon>Eukaryota</taxon>
        <taxon>Viridiplantae</taxon>
        <taxon>Streptophyta</taxon>
        <taxon>Embryophyta</taxon>
        <taxon>Tracheophyta</taxon>
        <taxon>Spermatophyta</taxon>
        <taxon>Magnoliopsida</taxon>
        <taxon>eudicotyledons</taxon>
        <taxon>Gunneridae</taxon>
        <taxon>Pentapetalae</taxon>
        <taxon>rosids</taxon>
        <taxon>fabids</taxon>
        <taxon>Fagales</taxon>
        <taxon>Fagaceae</taxon>
        <taxon>Quercus</taxon>
    </lineage>
</organism>
<evidence type="ECO:0000256" key="5">
    <source>
        <dbReference type="ARBA" id="ARBA00023242"/>
    </source>
</evidence>
<dbReference type="KEGG" id="qlo:115970613"/>
<proteinExistence type="predicted"/>
<reference evidence="7" key="1">
    <citation type="journal article" date="2016" name="G3 (Bethesda)">
        <title>First Draft Assembly and Annotation of the Genome of a California Endemic Oak Quercus lobata Nee (Fagaceae).</title>
        <authorList>
            <person name="Sork V.L."/>
            <person name="Fitz-Gibbon S.T."/>
            <person name="Puiu D."/>
            <person name="Crepeau M."/>
            <person name="Gugger P.F."/>
            <person name="Sherman R."/>
            <person name="Stevens K."/>
            <person name="Langley C.H."/>
            <person name="Pellegrini M."/>
            <person name="Salzberg S.L."/>
        </authorList>
    </citation>
    <scope>NUCLEOTIDE SEQUENCE [LARGE SCALE GENOMIC DNA]</scope>
    <source>
        <strain evidence="7">cv. SW786</strain>
    </source>
</reference>
<dbReference type="OMA" id="ECVEYHV"/>
<dbReference type="GeneID" id="115970705"/>
<keyword evidence="3" id="KW-0238">DNA-binding</keyword>
<evidence type="ECO:0000313" key="6">
    <source>
        <dbReference type="EnsemblPlants" id="QL02p074896:mrna:CDS:1"/>
    </source>
</evidence>
<dbReference type="InterPro" id="IPR051442">
    <property type="entry name" value="B3_domain"/>
</dbReference>
<dbReference type="InterPro" id="IPR015300">
    <property type="entry name" value="DNA-bd_pseudobarrel_sf"/>
</dbReference>
<keyword evidence="7" id="KW-1185">Reference proteome</keyword>
<gene>
    <name evidence="6" type="primary">LOC115970705</name>
</gene>
<dbReference type="Gramene" id="QL02p074896:mrna">
    <property type="protein sequence ID" value="QL02p074896:mrna:CDS:1"/>
    <property type="gene ID" value="QL02p074896"/>
</dbReference>
<evidence type="ECO:0000256" key="3">
    <source>
        <dbReference type="ARBA" id="ARBA00023125"/>
    </source>
</evidence>
<comment type="subcellular location">
    <subcellularLocation>
        <location evidence="1">Nucleus</location>
    </subcellularLocation>
</comment>
<dbReference type="Gramene" id="QL02p075014:mrna">
    <property type="protein sequence ID" value="QL02p075014:mrna:CDS:1"/>
    <property type="gene ID" value="QL02p075014"/>
</dbReference>
<dbReference type="CDD" id="cd10017">
    <property type="entry name" value="B3_DNA"/>
    <property type="match status" value="1"/>
</dbReference>
<dbReference type="KEGG" id="qlo:115970705"/>
<keyword evidence="4" id="KW-0804">Transcription</keyword>
<dbReference type="OrthoDB" id="1915967at2759"/>
<keyword evidence="2" id="KW-0805">Transcription regulation</keyword>
<dbReference type="EnsemblPlants" id="QL02p075014:mrna">
    <property type="protein sequence ID" value="QL02p075014:mrna:CDS:1"/>
    <property type="gene ID" value="QL02p075014"/>
</dbReference>
<dbReference type="PANTHER" id="PTHR34269:SF11">
    <property type="entry name" value="B3 DOMAIN PROTEIN"/>
    <property type="match status" value="1"/>
</dbReference>
<evidence type="ECO:0000313" key="7">
    <source>
        <dbReference type="Proteomes" id="UP000594261"/>
    </source>
</evidence>
<dbReference type="PANTHER" id="PTHR34269">
    <property type="entry name" value="TRANSCRIPTION FACTOR B3-DOMAIN FAMILY-RELATED"/>
    <property type="match status" value="1"/>
</dbReference>
<keyword evidence="5" id="KW-0539">Nucleus</keyword>
<evidence type="ECO:0000256" key="1">
    <source>
        <dbReference type="ARBA" id="ARBA00004123"/>
    </source>
</evidence>
<evidence type="ECO:0000256" key="2">
    <source>
        <dbReference type="ARBA" id="ARBA00023015"/>
    </source>
</evidence>
<name>A0A7N2KZY9_QUELO</name>
<dbReference type="Gene3D" id="2.40.330.10">
    <property type="entry name" value="DNA-binding pseudobarrel domain"/>
    <property type="match status" value="1"/>
</dbReference>
<dbReference type="GO" id="GO:0003677">
    <property type="term" value="F:DNA binding"/>
    <property type="evidence" value="ECO:0007669"/>
    <property type="project" value="UniProtKB-KW"/>
</dbReference>
<evidence type="ECO:0000256" key="4">
    <source>
        <dbReference type="ARBA" id="ARBA00023163"/>
    </source>
</evidence>
<dbReference type="SUPFAM" id="SSF101936">
    <property type="entry name" value="DNA-binding pseudobarrel domain"/>
    <property type="match status" value="1"/>
</dbReference>
<dbReference type="GO" id="GO:0005634">
    <property type="term" value="C:nucleus"/>
    <property type="evidence" value="ECO:0007669"/>
    <property type="project" value="UniProtKB-SubCell"/>
</dbReference>
<accession>A0A7N2KZY9</accession>
<evidence type="ECO:0008006" key="8">
    <source>
        <dbReference type="Google" id="ProtNLM"/>
    </source>
</evidence>
<protein>
    <recommendedName>
        <fullName evidence="8">B3 domain-containing protein</fullName>
    </recommendedName>
</protein>
<dbReference type="InterPro" id="IPR003340">
    <property type="entry name" value="B3_DNA-bd"/>
</dbReference>